<feature type="non-terminal residue" evidence="1">
    <location>
        <position position="103"/>
    </location>
</feature>
<reference evidence="1" key="1">
    <citation type="submission" date="2021-02" db="EMBL/GenBank/DDBJ databases">
        <authorList>
            <person name="Nowell W R."/>
        </authorList>
    </citation>
    <scope>NUCLEOTIDE SEQUENCE</scope>
</reference>
<accession>A0A817YXY8</accession>
<dbReference type="Proteomes" id="UP000663825">
    <property type="component" value="Unassembled WGS sequence"/>
</dbReference>
<protein>
    <submittedName>
        <fullName evidence="1">Uncharacterized protein</fullName>
    </submittedName>
</protein>
<evidence type="ECO:0000313" key="2">
    <source>
        <dbReference type="EMBL" id="CAF4556452.1"/>
    </source>
</evidence>
<name>A0A817YXY8_9BILA</name>
<comment type="caution">
    <text evidence="1">The sequence shown here is derived from an EMBL/GenBank/DDBJ whole genome shotgun (WGS) entry which is preliminary data.</text>
</comment>
<gene>
    <name evidence="1" type="ORF">TIS948_LOCUS26537</name>
    <name evidence="2" type="ORF">UJA718_LOCUS29685</name>
</gene>
<organism evidence="1 3">
    <name type="scientific">Rotaria socialis</name>
    <dbReference type="NCBI Taxonomy" id="392032"/>
    <lineage>
        <taxon>Eukaryota</taxon>
        <taxon>Metazoa</taxon>
        <taxon>Spiralia</taxon>
        <taxon>Gnathifera</taxon>
        <taxon>Rotifera</taxon>
        <taxon>Eurotatoria</taxon>
        <taxon>Bdelloidea</taxon>
        <taxon>Philodinida</taxon>
        <taxon>Philodinidae</taxon>
        <taxon>Rotaria</taxon>
    </lineage>
</organism>
<evidence type="ECO:0000313" key="4">
    <source>
        <dbReference type="Proteomes" id="UP000663873"/>
    </source>
</evidence>
<keyword evidence="4" id="KW-1185">Reference proteome</keyword>
<dbReference type="EMBL" id="CAJNXB010004677">
    <property type="protein sequence ID" value="CAF3387652.1"/>
    <property type="molecule type" value="Genomic_DNA"/>
</dbReference>
<dbReference type="EMBL" id="CAJOBP010009687">
    <property type="protein sequence ID" value="CAF4556452.1"/>
    <property type="molecule type" value="Genomic_DNA"/>
</dbReference>
<dbReference type="Proteomes" id="UP000663873">
    <property type="component" value="Unassembled WGS sequence"/>
</dbReference>
<evidence type="ECO:0000313" key="3">
    <source>
        <dbReference type="Proteomes" id="UP000663825"/>
    </source>
</evidence>
<dbReference type="AlphaFoldDB" id="A0A817YXY8"/>
<proteinExistence type="predicted"/>
<sequence>MPSYLSTIKDKVCKTLKIGTEGVNFPVENYLLIWADGNINEGNEDSQSILIELRKVIKNVEIYTEAAPCFEWLKEYGAEKKVVAICSGALSRDLVPKIHNMDK</sequence>
<evidence type="ECO:0000313" key="1">
    <source>
        <dbReference type="EMBL" id="CAF3387652.1"/>
    </source>
</evidence>